<dbReference type="RefSeq" id="WP_184484284.1">
    <property type="nucleotide sequence ID" value="NZ_JAAEDJ010000018.1"/>
</dbReference>
<proteinExistence type="predicted"/>
<keyword evidence="3" id="KW-1003">Cell membrane</keyword>
<evidence type="ECO:0000256" key="4">
    <source>
        <dbReference type="ARBA" id="ARBA00022692"/>
    </source>
</evidence>
<name>A0A840Y7C7_9PROT</name>
<dbReference type="PANTHER" id="PTHR23513">
    <property type="entry name" value="INTEGRAL MEMBRANE EFFLUX PROTEIN-RELATED"/>
    <property type="match status" value="1"/>
</dbReference>
<organism evidence="9 10">
    <name type="scientific">Neoroseomonas alkaliterrae</name>
    <dbReference type="NCBI Taxonomy" id="1452450"/>
    <lineage>
        <taxon>Bacteria</taxon>
        <taxon>Pseudomonadati</taxon>
        <taxon>Pseudomonadota</taxon>
        <taxon>Alphaproteobacteria</taxon>
        <taxon>Acetobacterales</taxon>
        <taxon>Acetobacteraceae</taxon>
        <taxon>Neoroseomonas</taxon>
    </lineage>
</organism>
<dbReference type="PANTHER" id="PTHR23513:SF11">
    <property type="entry name" value="STAPHYLOFERRIN A TRANSPORTER"/>
    <property type="match status" value="1"/>
</dbReference>
<feature type="transmembrane region" description="Helical" evidence="7">
    <location>
        <begin position="45"/>
        <end position="66"/>
    </location>
</feature>
<evidence type="ECO:0000256" key="6">
    <source>
        <dbReference type="ARBA" id="ARBA00023136"/>
    </source>
</evidence>
<feature type="transmembrane region" description="Helical" evidence="7">
    <location>
        <begin position="265"/>
        <end position="286"/>
    </location>
</feature>
<dbReference type="SUPFAM" id="SSF103473">
    <property type="entry name" value="MFS general substrate transporter"/>
    <property type="match status" value="1"/>
</dbReference>
<gene>
    <name evidence="9" type="ORF">FHS88_002089</name>
</gene>
<dbReference type="Gene3D" id="1.20.1250.20">
    <property type="entry name" value="MFS general substrate transporter like domains"/>
    <property type="match status" value="1"/>
</dbReference>
<keyword evidence="5 7" id="KW-1133">Transmembrane helix</keyword>
<dbReference type="EMBL" id="JACIJE010000005">
    <property type="protein sequence ID" value="MBB5689963.1"/>
    <property type="molecule type" value="Genomic_DNA"/>
</dbReference>
<dbReference type="InterPro" id="IPR010290">
    <property type="entry name" value="TM_effector"/>
</dbReference>
<evidence type="ECO:0000259" key="8">
    <source>
        <dbReference type="PROSITE" id="PS50850"/>
    </source>
</evidence>
<feature type="transmembrane region" description="Helical" evidence="7">
    <location>
        <begin position="318"/>
        <end position="342"/>
    </location>
</feature>
<keyword evidence="6 7" id="KW-0472">Membrane</keyword>
<evidence type="ECO:0000256" key="5">
    <source>
        <dbReference type="ARBA" id="ARBA00022989"/>
    </source>
</evidence>
<feature type="transmembrane region" description="Helical" evidence="7">
    <location>
        <begin position="232"/>
        <end position="259"/>
    </location>
</feature>
<accession>A0A840Y7C7</accession>
<evidence type="ECO:0000313" key="9">
    <source>
        <dbReference type="EMBL" id="MBB5689963.1"/>
    </source>
</evidence>
<evidence type="ECO:0000256" key="1">
    <source>
        <dbReference type="ARBA" id="ARBA00004651"/>
    </source>
</evidence>
<keyword evidence="10" id="KW-1185">Reference proteome</keyword>
<keyword evidence="2" id="KW-0813">Transport</keyword>
<dbReference type="Proteomes" id="UP000562254">
    <property type="component" value="Unassembled WGS sequence"/>
</dbReference>
<dbReference type="PROSITE" id="PS50850">
    <property type="entry name" value="MFS"/>
    <property type="match status" value="1"/>
</dbReference>
<comment type="subcellular location">
    <subcellularLocation>
        <location evidence="1">Cell membrane</location>
        <topology evidence="1">Multi-pass membrane protein</topology>
    </subcellularLocation>
</comment>
<dbReference type="InterPro" id="IPR020846">
    <property type="entry name" value="MFS_dom"/>
</dbReference>
<reference evidence="9 10" key="1">
    <citation type="submission" date="2020-08" db="EMBL/GenBank/DDBJ databases">
        <title>Genomic Encyclopedia of Type Strains, Phase IV (KMG-IV): sequencing the most valuable type-strain genomes for metagenomic binning, comparative biology and taxonomic classification.</title>
        <authorList>
            <person name="Goeker M."/>
        </authorList>
    </citation>
    <scope>NUCLEOTIDE SEQUENCE [LARGE SCALE GENOMIC DNA]</scope>
    <source>
        <strain evidence="9 10">DSM 25895</strain>
    </source>
</reference>
<dbReference type="AlphaFoldDB" id="A0A840Y7C7"/>
<evidence type="ECO:0000256" key="3">
    <source>
        <dbReference type="ARBA" id="ARBA00022475"/>
    </source>
</evidence>
<evidence type="ECO:0000313" key="10">
    <source>
        <dbReference type="Proteomes" id="UP000562254"/>
    </source>
</evidence>
<comment type="caution">
    <text evidence="9">The sequence shown here is derived from an EMBL/GenBank/DDBJ whole genome shotgun (WGS) entry which is preliminary data.</text>
</comment>
<evidence type="ECO:0000256" key="7">
    <source>
        <dbReference type="SAM" id="Phobius"/>
    </source>
</evidence>
<feature type="transmembrane region" description="Helical" evidence="7">
    <location>
        <begin position="171"/>
        <end position="196"/>
    </location>
</feature>
<keyword evidence="4 7" id="KW-0812">Transmembrane</keyword>
<feature type="domain" description="Major facilitator superfamily (MFS) profile" evidence="8">
    <location>
        <begin position="1"/>
        <end position="405"/>
    </location>
</feature>
<evidence type="ECO:0000256" key="2">
    <source>
        <dbReference type="ARBA" id="ARBA00022448"/>
    </source>
</evidence>
<dbReference type="GO" id="GO:0022857">
    <property type="term" value="F:transmembrane transporter activity"/>
    <property type="evidence" value="ECO:0007669"/>
    <property type="project" value="InterPro"/>
</dbReference>
<feature type="transmembrane region" description="Helical" evidence="7">
    <location>
        <begin position="382"/>
        <end position="403"/>
    </location>
</feature>
<dbReference type="InterPro" id="IPR036259">
    <property type="entry name" value="MFS_trans_sf"/>
</dbReference>
<feature type="transmembrane region" description="Helical" evidence="7">
    <location>
        <begin position="293"/>
        <end position="312"/>
    </location>
</feature>
<feature type="transmembrane region" description="Helical" evidence="7">
    <location>
        <begin position="354"/>
        <end position="376"/>
    </location>
</feature>
<dbReference type="CDD" id="cd06173">
    <property type="entry name" value="MFS_MefA_like"/>
    <property type="match status" value="1"/>
</dbReference>
<protein>
    <submittedName>
        <fullName evidence="9">MFS family permease</fullName>
    </submittedName>
</protein>
<feature type="transmembrane region" description="Helical" evidence="7">
    <location>
        <begin position="87"/>
        <end position="117"/>
    </location>
</feature>
<dbReference type="GO" id="GO:0005886">
    <property type="term" value="C:plasma membrane"/>
    <property type="evidence" value="ECO:0007669"/>
    <property type="project" value="UniProtKB-SubCell"/>
</dbReference>
<dbReference type="Pfam" id="PF05977">
    <property type="entry name" value="MFS_3"/>
    <property type="match status" value="1"/>
</dbReference>
<sequence length="405" mass="41471">MSPPSADPGRSPVRELLADATYVRLWGAGGLTNAMRWVEMLVSGLFAYELTGSAFAVSLVLMARALPMLLVGGLSGAIAESMDRKRLLMAGQAATAAGAAVIALLAATGMLALWHLFLSGMLGGLVWTNELATRRRMVAEAAGPQRIVQAVAFDSMTNSTTRMVGPLAGGFFYQAVGVAAAFAIAAALYLVALWLVAGVAHSQARRALVPRRLHAEVLEGARIALAHPVLRLVLGVTIVMNVFGFSYAGILPAFGAIAFDASPVQVGLLAAAEPLGALLAGLALALRRGPQPGGAVFAFGSMGFLVVLAVAAMAPSLWLAVLLLMFGGIGTAAFASLQTGLMMTHAPVEARSRVLGLTTMCIGMGPIGVLVVGALADGLGPRLAIMLMAVAGIGALALVLALARR</sequence>